<sequence>MPYGNFYYGKDGFFFKKMTGGSVRHNPSLGLICNQPQDVNNRYVAGSGVGASNIANRRAKLLHASKYKINYQAGQIISRLGLYPILTPLHPLGLTNIL</sequence>
<dbReference type="AlphaFoldDB" id="A0A6C0EUY1"/>
<proteinExistence type="predicted"/>
<organism evidence="1">
    <name type="scientific">viral metagenome</name>
    <dbReference type="NCBI Taxonomy" id="1070528"/>
    <lineage>
        <taxon>unclassified sequences</taxon>
        <taxon>metagenomes</taxon>
        <taxon>organismal metagenomes</taxon>
    </lineage>
</organism>
<protein>
    <submittedName>
        <fullName evidence="1">Uncharacterized protein</fullName>
    </submittedName>
</protein>
<dbReference type="EMBL" id="MN738954">
    <property type="protein sequence ID" value="QHT32897.1"/>
    <property type="molecule type" value="Genomic_DNA"/>
</dbReference>
<accession>A0A6C0EUY1</accession>
<evidence type="ECO:0000313" key="1">
    <source>
        <dbReference type="EMBL" id="QHT32897.1"/>
    </source>
</evidence>
<name>A0A6C0EUY1_9ZZZZ</name>
<reference evidence="1" key="1">
    <citation type="journal article" date="2020" name="Nature">
        <title>Giant virus diversity and host interactions through global metagenomics.</title>
        <authorList>
            <person name="Schulz F."/>
            <person name="Roux S."/>
            <person name="Paez-Espino D."/>
            <person name="Jungbluth S."/>
            <person name="Walsh D.A."/>
            <person name="Denef V.J."/>
            <person name="McMahon K.D."/>
            <person name="Konstantinidis K.T."/>
            <person name="Eloe-Fadrosh E.A."/>
            <person name="Kyrpides N.C."/>
            <person name="Woyke T."/>
        </authorList>
    </citation>
    <scope>NUCLEOTIDE SEQUENCE</scope>
    <source>
        <strain evidence="1">GVMAG-M-3300009161-30</strain>
    </source>
</reference>